<keyword evidence="1" id="KW-0812">Transmembrane</keyword>
<name>A0ABT1II37_9PSEU</name>
<accession>A0ABT1II37</accession>
<sequence length="269" mass="28393">MSTIAPVVTPRFAVRAAVPGVLLLLLALAYTALLPLAPSLADQSGIAELAINGGERGRVVIPGEALDCAEQTGRTVCSVDVLDRELRVVMTPGAGGGVQCSADYAGSSRDCVITYYSYASPAGVALSDGLALTREEFDRVAAEAMPWWRFDNGMPLVLPVVLLVFPLAAALVVGFGGRRRVERPGLLVAGIGVGWFALHVGLLALLGTNMIELVPPVLVVAALVTFWQWTLTRPGWRTGWGHGITAFLVTTVACFVSMFVFLVAGLFVD</sequence>
<dbReference type="EMBL" id="JAMTCO010000012">
    <property type="protein sequence ID" value="MCP2272312.1"/>
    <property type="molecule type" value="Genomic_DNA"/>
</dbReference>
<keyword evidence="1" id="KW-0472">Membrane</keyword>
<evidence type="ECO:0000256" key="1">
    <source>
        <dbReference type="SAM" id="Phobius"/>
    </source>
</evidence>
<feature type="transmembrane region" description="Helical" evidence="1">
    <location>
        <begin position="244"/>
        <end position="268"/>
    </location>
</feature>
<feature type="transmembrane region" description="Helical" evidence="1">
    <location>
        <begin position="156"/>
        <end position="175"/>
    </location>
</feature>
<proteinExistence type="predicted"/>
<dbReference type="Proteomes" id="UP001205185">
    <property type="component" value="Unassembled WGS sequence"/>
</dbReference>
<protein>
    <submittedName>
        <fullName evidence="2">Uncharacterized protein</fullName>
    </submittedName>
</protein>
<dbReference type="RefSeq" id="WP_253889239.1">
    <property type="nucleotide sequence ID" value="NZ_BAAAVB010000001.1"/>
</dbReference>
<comment type="caution">
    <text evidence="2">The sequence shown here is derived from an EMBL/GenBank/DDBJ whole genome shotgun (WGS) entry which is preliminary data.</text>
</comment>
<evidence type="ECO:0000313" key="3">
    <source>
        <dbReference type="Proteomes" id="UP001205185"/>
    </source>
</evidence>
<organism evidence="2 3">
    <name type="scientific">Actinokineospora diospyrosa</name>
    <dbReference type="NCBI Taxonomy" id="103728"/>
    <lineage>
        <taxon>Bacteria</taxon>
        <taxon>Bacillati</taxon>
        <taxon>Actinomycetota</taxon>
        <taxon>Actinomycetes</taxon>
        <taxon>Pseudonocardiales</taxon>
        <taxon>Pseudonocardiaceae</taxon>
        <taxon>Actinokineospora</taxon>
    </lineage>
</organism>
<feature type="transmembrane region" description="Helical" evidence="1">
    <location>
        <begin position="187"/>
        <end position="207"/>
    </location>
</feature>
<reference evidence="2 3" key="1">
    <citation type="submission" date="2022-06" db="EMBL/GenBank/DDBJ databases">
        <title>Genomic Encyclopedia of Archaeal and Bacterial Type Strains, Phase II (KMG-II): from individual species to whole genera.</title>
        <authorList>
            <person name="Goeker M."/>
        </authorList>
    </citation>
    <scope>NUCLEOTIDE SEQUENCE [LARGE SCALE GENOMIC DNA]</scope>
    <source>
        <strain evidence="2 3">DSM 44255</strain>
    </source>
</reference>
<evidence type="ECO:0000313" key="2">
    <source>
        <dbReference type="EMBL" id="MCP2272312.1"/>
    </source>
</evidence>
<keyword evidence="3" id="KW-1185">Reference proteome</keyword>
<gene>
    <name evidence="2" type="ORF">LV75_004838</name>
</gene>
<keyword evidence="1" id="KW-1133">Transmembrane helix</keyword>
<feature type="transmembrane region" description="Helical" evidence="1">
    <location>
        <begin position="213"/>
        <end position="232"/>
    </location>
</feature>
<feature type="transmembrane region" description="Helical" evidence="1">
    <location>
        <begin position="12"/>
        <end position="33"/>
    </location>
</feature>